<dbReference type="SUPFAM" id="SSF51905">
    <property type="entry name" value="FAD/NAD(P)-binding domain"/>
    <property type="match status" value="1"/>
</dbReference>
<evidence type="ECO:0000313" key="7">
    <source>
        <dbReference type="Proteomes" id="UP001497623"/>
    </source>
</evidence>
<organism evidence="6 7">
    <name type="scientific">Meganyctiphanes norvegica</name>
    <name type="common">Northern krill</name>
    <name type="synonym">Thysanopoda norvegica</name>
    <dbReference type="NCBI Taxonomy" id="48144"/>
    <lineage>
        <taxon>Eukaryota</taxon>
        <taxon>Metazoa</taxon>
        <taxon>Ecdysozoa</taxon>
        <taxon>Arthropoda</taxon>
        <taxon>Crustacea</taxon>
        <taxon>Multicrustacea</taxon>
        <taxon>Malacostraca</taxon>
        <taxon>Eumalacostraca</taxon>
        <taxon>Eucarida</taxon>
        <taxon>Euphausiacea</taxon>
        <taxon>Euphausiidae</taxon>
        <taxon>Meganyctiphanes</taxon>
    </lineage>
</organism>
<dbReference type="SUPFAM" id="SSF47576">
    <property type="entry name" value="Calponin-homology domain, CH-domain"/>
    <property type="match status" value="1"/>
</dbReference>
<sequence>MTQDISNPLGNIERNGRKNVPDCNASDIFDKILRSDDLKDLICSYNDLCQQLKLLPGPLQTFYPTIKNNVKIWKGKSLWNCLDKHQSHKVYENGNACKNLRVLIVGAGPCGLRAAIEAQLLGANVTVIEKRTYFSRNNVVKLWPFVIQDLKTLGAKVFHGKLGTGDIEHISIKKLQFILLKISLFLGVQFFHGTCYKDFVYPCGKKSGWHVKVNPIDHPVNKYEFDVIVSADGNKQSVKGFKGSELRGKLAIAITANFINKQLDADVKAEEICGVSYIYKQELFKAMKETTGIDLENIVYYKGDTHYFVMTAKKQSLLDKGVIIKDTLNSKDLLLSSNVSKLALIDYVEKAASYVTKEQLPNLELERNHDGKEDVAIFDFTNMWQADNSCRIIERKGKKLLLGLVGDSLLEPFWPTGSGCAKGFFSCFDMCWMMKQFNSGKTSLLEIIVERESLFRILPQMTTDNIKNFTNYSLEPLSRYVNTNKGGFLVSDALALLDTDAPDEMKIILDNSKHEKTSKKTSNLEQFSKQDKIKNISQLQSHNTTNSLTLVRQKLRKRESIMPEELLISWFKNEVSSYQGVSVNISSLKDGTVLCALLHKYRPHLIDFYSLDKNNVVENNNRAFNIFEKEFGIKPLLTGNEMLEHKRPNSFKFLFYLTQVQKKLSAENKANDVIKVMKIWSIEYQNNNQLNNHKSSTDVLINIPQLSPFKKEKTSYKYVFLILHAIQMTFFAGFKSCNHSNPLHV</sequence>
<gene>
    <name evidence="6" type="ORF">MNOR_LOCUS41067</name>
</gene>
<accession>A0AAV2SUX4</accession>
<dbReference type="Pfam" id="PF00307">
    <property type="entry name" value="CH"/>
    <property type="match status" value="1"/>
</dbReference>
<dbReference type="InterPro" id="IPR001715">
    <property type="entry name" value="CH_dom"/>
</dbReference>
<dbReference type="InterPro" id="IPR036872">
    <property type="entry name" value="CH_dom_sf"/>
</dbReference>
<feature type="domain" description="Calponin-homology (CH)" evidence="5">
    <location>
        <begin position="561"/>
        <end position="665"/>
    </location>
</feature>
<dbReference type="Proteomes" id="UP001497623">
    <property type="component" value="Unassembled WGS sequence"/>
</dbReference>
<keyword evidence="7" id="KW-1185">Reference proteome</keyword>
<protein>
    <recommendedName>
        <fullName evidence="5">Calponin-homology (CH) domain-containing protein</fullName>
    </recommendedName>
</protein>
<dbReference type="GO" id="GO:0016491">
    <property type="term" value="F:oxidoreductase activity"/>
    <property type="evidence" value="ECO:0007669"/>
    <property type="project" value="UniProtKB-KW"/>
</dbReference>
<dbReference type="PROSITE" id="PS50021">
    <property type="entry name" value="CH"/>
    <property type="match status" value="1"/>
</dbReference>
<keyword evidence="2" id="KW-0963">Cytoplasm</keyword>
<comment type="caution">
    <text evidence="6">The sequence shown here is derived from an EMBL/GenBank/DDBJ whole genome shotgun (WGS) entry which is preliminary data.</text>
</comment>
<dbReference type="PANTHER" id="PTHR23167">
    <property type="entry name" value="CALPONIN HOMOLOGY DOMAIN-CONTAINING PROTEIN DDB_G0272472-RELATED"/>
    <property type="match status" value="1"/>
</dbReference>
<proteinExistence type="predicted"/>
<dbReference type="AlphaFoldDB" id="A0AAV2SUX4"/>
<dbReference type="Gene3D" id="1.10.418.10">
    <property type="entry name" value="Calponin-like domain"/>
    <property type="match status" value="1"/>
</dbReference>
<reference evidence="6 7" key="1">
    <citation type="submission" date="2024-05" db="EMBL/GenBank/DDBJ databases">
        <authorList>
            <person name="Wallberg A."/>
        </authorList>
    </citation>
    <scope>NUCLEOTIDE SEQUENCE [LARGE SCALE GENOMIC DNA]</scope>
</reference>
<keyword evidence="3" id="KW-0285">Flavoprotein</keyword>
<evidence type="ECO:0000256" key="3">
    <source>
        <dbReference type="ARBA" id="ARBA00022630"/>
    </source>
</evidence>
<evidence type="ECO:0000259" key="5">
    <source>
        <dbReference type="PROSITE" id="PS50021"/>
    </source>
</evidence>
<dbReference type="PANTHER" id="PTHR23167:SF54">
    <property type="entry name" value="[F-ACTIN]-MONOOXYGENASE MICAL"/>
    <property type="match status" value="1"/>
</dbReference>
<dbReference type="InterPro" id="IPR057494">
    <property type="entry name" value="Rossman_Mical"/>
</dbReference>
<dbReference type="InterPro" id="IPR036188">
    <property type="entry name" value="FAD/NAD-bd_sf"/>
</dbReference>
<dbReference type="GO" id="GO:0005737">
    <property type="term" value="C:cytoplasm"/>
    <property type="evidence" value="ECO:0007669"/>
    <property type="project" value="UniProtKB-SubCell"/>
</dbReference>
<comment type="subcellular location">
    <subcellularLocation>
        <location evidence="1">Cytoplasm</location>
    </subcellularLocation>
</comment>
<dbReference type="InterPro" id="IPR050540">
    <property type="entry name" value="F-actin_Monoox_Mical"/>
</dbReference>
<dbReference type="Pfam" id="PF25413">
    <property type="entry name" value="Rossman_Mical"/>
    <property type="match status" value="1"/>
</dbReference>
<dbReference type="InterPro" id="IPR003953">
    <property type="entry name" value="FAD-dep_OxRdtase_2_FAD-bd"/>
</dbReference>
<evidence type="ECO:0000313" key="6">
    <source>
        <dbReference type="EMBL" id="CAL4245588.1"/>
    </source>
</evidence>
<evidence type="ECO:0000256" key="1">
    <source>
        <dbReference type="ARBA" id="ARBA00004496"/>
    </source>
</evidence>
<name>A0AAV2SUX4_MEGNR</name>
<evidence type="ECO:0000256" key="4">
    <source>
        <dbReference type="ARBA" id="ARBA00023002"/>
    </source>
</evidence>
<dbReference type="Pfam" id="PF00890">
    <property type="entry name" value="FAD_binding_2"/>
    <property type="match status" value="1"/>
</dbReference>
<dbReference type="SMART" id="SM00033">
    <property type="entry name" value="CH"/>
    <property type="match status" value="1"/>
</dbReference>
<evidence type="ECO:0000256" key="2">
    <source>
        <dbReference type="ARBA" id="ARBA00022490"/>
    </source>
</evidence>
<keyword evidence="4" id="KW-0560">Oxidoreductase</keyword>
<dbReference type="EMBL" id="CAXKWB010139585">
    <property type="protein sequence ID" value="CAL4245588.1"/>
    <property type="molecule type" value="Genomic_DNA"/>
</dbReference>
<dbReference type="Gene3D" id="3.50.50.60">
    <property type="entry name" value="FAD/NAD(P)-binding domain"/>
    <property type="match status" value="1"/>
</dbReference>